<organism evidence="3 4">
    <name type="scientific">Aliiglaciecola lipolytica E3</name>
    <dbReference type="NCBI Taxonomy" id="1127673"/>
    <lineage>
        <taxon>Bacteria</taxon>
        <taxon>Pseudomonadati</taxon>
        <taxon>Pseudomonadota</taxon>
        <taxon>Gammaproteobacteria</taxon>
        <taxon>Alteromonadales</taxon>
        <taxon>Alteromonadaceae</taxon>
        <taxon>Aliiglaciecola</taxon>
    </lineage>
</organism>
<gene>
    <name evidence="3" type="ORF">GLIP_0666</name>
</gene>
<evidence type="ECO:0000313" key="4">
    <source>
        <dbReference type="Proteomes" id="UP000006334"/>
    </source>
</evidence>
<proteinExistence type="predicted"/>
<dbReference type="AlphaFoldDB" id="K6Y511"/>
<evidence type="ECO:0000313" key="3">
    <source>
        <dbReference type="EMBL" id="GAC13312.1"/>
    </source>
</evidence>
<dbReference type="Pfam" id="PF00534">
    <property type="entry name" value="Glycos_transf_1"/>
    <property type="match status" value="1"/>
</dbReference>
<dbReference type="InterPro" id="IPR028098">
    <property type="entry name" value="Glyco_trans_4-like_N"/>
</dbReference>
<sequence length="374" mass="41585">MFRVAEFADIEVVSPVPWFPGQGFIRFFKPNYRPMPGKEEIQQGITVHFPRFLSFPKFFRKLDGIMMARAAHKVLRKINQRENIDIIDSHFTYPDGFAATKVARKMDKKVTITLRGTELSHSQYPAKRKQMLQAWRDADHMICVAESLKKLAVSLGADSHKFTVVGNGVDTQKFSVIPPINARQTLGIDEDAKVLITVGGLVKRKGFHRVIACIPELLQSFPKLVYLIVGGASAEGNIESQLREQAESLGVTEHVRFLGSLPPKKLSAPLSSADVFVLSTANEGWANVILESMACGTPVIASDVGGNSEVINSPIIGEIFPFDDHKALLASLKNGLNKSWDRQAIVAYAAENHWDTRMAKLMDIYRDLLGLKEQ</sequence>
<dbReference type="Pfam" id="PF13439">
    <property type="entry name" value="Glyco_transf_4"/>
    <property type="match status" value="1"/>
</dbReference>
<protein>
    <submittedName>
        <fullName evidence="3">Phosphatidylinositol glycan, class A</fullName>
        <ecNumber evidence="3">2.4.1.198</ecNumber>
    </submittedName>
</protein>
<comment type="caution">
    <text evidence="3">The sequence shown here is derived from an EMBL/GenBank/DDBJ whole genome shotgun (WGS) entry which is preliminary data.</text>
</comment>
<dbReference type="GO" id="GO:0017176">
    <property type="term" value="F:phosphatidylinositol N-acetylglucosaminyltransferase activity"/>
    <property type="evidence" value="ECO:0007669"/>
    <property type="project" value="UniProtKB-EC"/>
</dbReference>
<feature type="domain" description="Glycosyltransferase subfamily 4-like N-terminal" evidence="2">
    <location>
        <begin position="36"/>
        <end position="172"/>
    </location>
</feature>
<keyword evidence="4" id="KW-1185">Reference proteome</keyword>
<dbReference type="Proteomes" id="UP000006334">
    <property type="component" value="Unassembled WGS sequence"/>
</dbReference>
<accession>K6Y511</accession>
<keyword evidence="3" id="KW-0328">Glycosyltransferase</keyword>
<dbReference type="EMBL" id="BAEN01000018">
    <property type="protein sequence ID" value="GAC13312.1"/>
    <property type="molecule type" value="Genomic_DNA"/>
</dbReference>
<name>K6Y511_9ALTE</name>
<dbReference type="EC" id="2.4.1.198" evidence="3"/>
<evidence type="ECO:0000259" key="1">
    <source>
        <dbReference type="Pfam" id="PF00534"/>
    </source>
</evidence>
<keyword evidence="3" id="KW-0808">Transferase</keyword>
<feature type="domain" description="Glycosyl transferase family 1" evidence="1">
    <location>
        <begin position="182"/>
        <end position="350"/>
    </location>
</feature>
<dbReference type="InterPro" id="IPR001296">
    <property type="entry name" value="Glyco_trans_1"/>
</dbReference>
<reference evidence="3 4" key="1">
    <citation type="journal article" date="2017" name="Antonie Van Leeuwenhoek">
        <title>Rhizobium rhizosphaerae sp. nov., a novel species isolated from rice rhizosphere.</title>
        <authorList>
            <person name="Zhao J.J."/>
            <person name="Zhang J."/>
            <person name="Zhang R.J."/>
            <person name="Zhang C.W."/>
            <person name="Yin H.Q."/>
            <person name="Zhang X.X."/>
        </authorList>
    </citation>
    <scope>NUCLEOTIDE SEQUENCE [LARGE SCALE GENOMIC DNA]</scope>
    <source>
        <strain evidence="3 4">E3</strain>
    </source>
</reference>
<dbReference type="STRING" id="1127673.GLIP_0666"/>
<dbReference type="PANTHER" id="PTHR12526">
    <property type="entry name" value="GLYCOSYLTRANSFERASE"/>
    <property type="match status" value="1"/>
</dbReference>
<dbReference type="Gene3D" id="3.40.50.2000">
    <property type="entry name" value="Glycogen Phosphorylase B"/>
    <property type="match status" value="2"/>
</dbReference>
<dbReference type="SUPFAM" id="SSF53756">
    <property type="entry name" value="UDP-Glycosyltransferase/glycogen phosphorylase"/>
    <property type="match status" value="1"/>
</dbReference>
<dbReference type="GO" id="GO:1901135">
    <property type="term" value="P:carbohydrate derivative metabolic process"/>
    <property type="evidence" value="ECO:0007669"/>
    <property type="project" value="UniProtKB-ARBA"/>
</dbReference>
<evidence type="ECO:0000259" key="2">
    <source>
        <dbReference type="Pfam" id="PF13439"/>
    </source>
</evidence>
<dbReference type="eggNOG" id="COG0438">
    <property type="taxonomic scope" value="Bacteria"/>
</dbReference>